<accession>A0ABR4PPB1</accession>
<keyword evidence="1" id="KW-0560">Oxidoreductase</keyword>
<comment type="caution">
    <text evidence="3">The sequence shown here is derived from an EMBL/GenBank/DDBJ whole genome shotgun (WGS) entry which is preliminary data.</text>
</comment>
<sequence>MAESKLKLVFGGGSIDSRFGFDSPDKLQHFLDTLERLGIKTIDTAFIYGDSEELLGKQNAASRFVIDTKIPGGISPGSSTKENVIQIVNESLRRLNTKSIDILYQHAPDPEVPLEETLAGINELYQAGAFKRFGISNFNASDVEEVIRIAKAHDYVLPTVYQGNYNAIARRTETELFPVLRKHKIAFYAYSPSAGGFLAKTSDIFRDGGGTGRWDKDSQYGKIYHSLYNKASLLDALDTWNETAKANGISGIEMAYRWIARHSQLDATLGDAVIVGAGDVKQLQETVAWIEKGPLDNEMAKKIDSIWGGIASDTPLNNINSGA</sequence>
<feature type="domain" description="NADP-dependent oxidoreductase" evidence="2">
    <location>
        <begin position="7"/>
        <end position="307"/>
    </location>
</feature>
<dbReference type="PANTHER" id="PTHR43364:SF4">
    <property type="entry name" value="NAD(P)-LINKED OXIDOREDUCTASE SUPERFAMILY PROTEIN"/>
    <property type="match status" value="1"/>
</dbReference>
<dbReference type="Pfam" id="PF00248">
    <property type="entry name" value="Aldo_ket_red"/>
    <property type="match status" value="1"/>
</dbReference>
<dbReference type="InterPro" id="IPR050523">
    <property type="entry name" value="AKR_Detox_Biosynth"/>
</dbReference>
<dbReference type="CDD" id="cd19075">
    <property type="entry name" value="AKR_AKR7A1-5"/>
    <property type="match status" value="1"/>
</dbReference>
<dbReference type="InterPro" id="IPR036812">
    <property type="entry name" value="NAD(P)_OxRdtase_dom_sf"/>
</dbReference>
<dbReference type="SUPFAM" id="SSF51430">
    <property type="entry name" value="NAD(P)-linked oxidoreductase"/>
    <property type="match status" value="1"/>
</dbReference>
<dbReference type="PRINTS" id="PR00069">
    <property type="entry name" value="ALDKETRDTASE"/>
</dbReference>
<evidence type="ECO:0000256" key="1">
    <source>
        <dbReference type="ARBA" id="ARBA00023002"/>
    </source>
</evidence>
<dbReference type="PANTHER" id="PTHR43364">
    <property type="entry name" value="NADH-SPECIFIC METHYLGLYOXAL REDUCTASE-RELATED"/>
    <property type="match status" value="1"/>
</dbReference>
<reference evidence="3 4" key="1">
    <citation type="submission" date="2024-06" db="EMBL/GenBank/DDBJ databases">
        <title>Complete genome of Phlyctema vagabunda strain 19-DSS-EL-015.</title>
        <authorList>
            <person name="Fiorenzani C."/>
        </authorList>
    </citation>
    <scope>NUCLEOTIDE SEQUENCE [LARGE SCALE GENOMIC DNA]</scope>
    <source>
        <strain evidence="3 4">19-DSS-EL-015</strain>
    </source>
</reference>
<dbReference type="Proteomes" id="UP001629113">
    <property type="component" value="Unassembled WGS sequence"/>
</dbReference>
<name>A0ABR4PPB1_9HELO</name>
<dbReference type="EMBL" id="JBFCZG010000003">
    <property type="protein sequence ID" value="KAL3425223.1"/>
    <property type="molecule type" value="Genomic_DNA"/>
</dbReference>
<keyword evidence="4" id="KW-1185">Reference proteome</keyword>
<dbReference type="InterPro" id="IPR020471">
    <property type="entry name" value="AKR"/>
</dbReference>
<evidence type="ECO:0000313" key="3">
    <source>
        <dbReference type="EMBL" id="KAL3425223.1"/>
    </source>
</evidence>
<evidence type="ECO:0000259" key="2">
    <source>
        <dbReference type="Pfam" id="PF00248"/>
    </source>
</evidence>
<protein>
    <submittedName>
        <fullName evidence="3">Aldehyde reductase</fullName>
    </submittedName>
</protein>
<proteinExistence type="predicted"/>
<organism evidence="3 4">
    <name type="scientific">Phlyctema vagabunda</name>
    <dbReference type="NCBI Taxonomy" id="108571"/>
    <lineage>
        <taxon>Eukaryota</taxon>
        <taxon>Fungi</taxon>
        <taxon>Dikarya</taxon>
        <taxon>Ascomycota</taxon>
        <taxon>Pezizomycotina</taxon>
        <taxon>Leotiomycetes</taxon>
        <taxon>Helotiales</taxon>
        <taxon>Dermateaceae</taxon>
        <taxon>Phlyctema</taxon>
    </lineage>
</organism>
<evidence type="ECO:0000313" key="4">
    <source>
        <dbReference type="Proteomes" id="UP001629113"/>
    </source>
</evidence>
<dbReference type="InterPro" id="IPR023210">
    <property type="entry name" value="NADP_OxRdtase_dom"/>
</dbReference>
<gene>
    <name evidence="3" type="ORF">PVAG01_04504</name>
</gene>
<dbReference type="Gene3D" id="3.20.20.100">
    <property type="entry name" value="NADP-dependent oxidoreductase domain"/>
    <property type="match status" value="1"/>
</dbReference>